<protein>
    <recommendedName>
        <fullName evidence="1">Beta-lactamase-related domain-containing protein</fullName>
    </recommendedName>
</protein>
<dbReference type="RefSeq" id="WP_345027785.1">
    <property type="nucleotide sequence ID" value="NZ_BAABEY010000016.1"/>
</dbReference>
<gene>
    <name evidence="2" type="ORF">GCM10023091_15660</name>
</gene>
<evidence type="ECO:0000313" key="3">
    <source>
        <dbReference type="Proteomes" id="UP001501508"/>
    </source>
</evidence>
<proteinExistence type="predicted"/>
<dbReference type="PANTHER" id="PTHR43283">
    <property type="entry name" value="BETA-LACTAMASE-RELATED"/>
    <property type="match status" value="1"/>
</dbReference>
<keyword evidence="3" id="KW-1185">Reference proteome</keyword>
<dbReference type="Pfam" id="PF00144">
    <property type="entry name" value="Beta-lactamase"/>
    <property type="match status" value="1"/>
</dbReference>
<comment type="caution">
    <text evidence="2">The sequence shown here is derived from an EMBL/GenBank/DDBJ whole genome shotgun (WGS) entry which is preliminary data.</text>
</comment>
<dbReference type="InterPro" id="IPR001466">
    <property type="entry name" value="Beta-lactam-related"/>
</dbReference>
<dbReference type="Gene3D" id="3.40.710.10">
    <property type="entry name" value="DD-peptidase/beta-lactamase superfamily"/>
    <property type="match status" value="1"/>
</dbReference>
<dbReference type="PANTHER" id="PTHR43283:SF7">
    <property type="entry name" value="BETA-LACTAMASE-RELATED DOMAIN-CONTAINING PROTEIN"/>
    <property type="match status" value="1"/>
</dbReference>
<feature type="domain" description="Beta-lactamase-related" evidence="1">
    <location>
        <begin position="67"/>
        <end position="334"/>
    </location>
</feature>
<reference evidence="3" key="1">
    <citation type="journal article" date="2019" name="Int. J. Syst. Evol. Microbiol.">
        <title>The Global Catalogue of Microorganisms (GCM) 10K type strain sequencing project: providing services to taxonomists for standard genome sequencing and annotation.</title>
        <authorList>
            <consortium name="The Broad Institute Genomics Platform"/>
            <consortium name="The Broad Institute Genome Sequencing Center for Infectious Disease"/>
            <person name="Wu L."/>
            <person name="Ma J."/>
        </authorList>
    </citation>
    <scope>NUCLEOTIDE SEQUENCE [LARGE SCALE GENOMIC DNA]</scope>
    <source>
        <strain evidence="3">JCM 31920</strain>
    </source>
</reference>
<name>A0ABP8LW58_9BACT</name>
<dbReference type="InterPro" id="IPR050789">
    <property type="entry name" value="Diverse_Enzym_Activities"/>
</dbReference>
<evidence type="ECO:0000313" key="2">
    <source>
        <dbReference type="EMBL" id="GAA4436995.1"/>
    </source>
</evidence>
<sequence length="522" mass="58027">MKTDRRTFLTQATLGALQLGMLTRLYGRETVVLKKGAMPRSSPERQGFASRSILDFVEAVDTHNLHSLMILKNGHVITEGWWAPYAPEYKHTLYSLSKSFTSTAIGLAVGEGELHTDDKVISFFPGKLPAEISPNLADMRIRHLLSMSTGHAKDTTGQFREPGNNDWVKAFLAQPVTHQPGTHFVYNSGATYMLSAILEKVTGQTLTAYLKPRLFDPLHITDFDWETDPTGTEAGGWGLRLKTEDIARFGQLYLQEGVWDGKTILPAAWVKEATTAHIIQPGKEEDRPGNDWLQGYGYQFWRCRHNAYRGDGAYGQYCIVMPEHQMVIAITSETGDMQNILNQAWKYLLQPGQKAGSNEALQRKLAALALPLPKGNQEAISAAHLKGAGFSVAPNTLGISRLKIDLSKKDGVLSITDKKGKHNISFGLNGWKGGETTFPIEWLKLIPTAIPGNPPLYTSASASWKDDRNFEIICRFVDTAHYMLLRLTLKKEDEVVAEFTQSISLLGNDPKPYATLKGRKQL</sequence>
<dbReference type="SUPFAM" id="SSF56601">
    <property type="entry name" value="beta-lactamase/transpeptidase-like"/>
    <property type="match status" value="1"/>
</dbReference>
<dbReference type="InterPro" id="IPR012338">
    <property type="entry name" value="Beta-lactam/transpept-like"/>
</dbReference>
<accession>A0ABP8LW58</accession>
<dbReference type="EMBL" id="BAABEY010000016">
    <property type="protein sequence ID" value="GAA4436995.1"/>
    <property type="molecule type" value="Genomic_DNA"/>
</dbReference>
<organism evidence="2 3">
    <name type="scientific">Ravibacter arvi</name>
    <dbReference type="NCBI Taxonomy" id="2051041"/>
    <lineage>
        <taxon>Bacteria</taxon>
        <taxon>Pseudomonadati</taxon>
        <taxon>Bacteroidota</taxon>
        <taxon>Cytophagia</taxon>
        <taxon>Cytophagales</taxon>
        <taxon>Spirosomataceae</taxon>
        <taxon>Ravibacter</taxon>
    </lineage>
</organism>
<evidence type="ECO:0000259" key="1">
    <source>
        <dbReference type="Pfam" id="PF00144"/>
    </source>
</evidence>
<dbReference type="Proteomes" id="UP001501508">
    <property type="component" value="Unassembled WGS sequence"/>
</dbReference>